<proteinExistence type="inferred from homology"/>
<accession>K0SQ61</accession>
<feature type="compositionally biased region" description="Basic residues" evidence="2">
    <location>
        <begin position="162"/>
        <end position="172"/>
    </location>
</feature>
<dbReference type="GO" id="GO:0031416">
    <property type="term" value="C:NatB complex"/>
    <property type="evidence" value="ECO:0007669"/>
    <property type="project" value="TreeGrafter"/>
</dbReference>
<dbReference type="InterPro" id="IPR019183">
    <property type="entry name" value="NAA25_NatB_aux_su"/>
</dbReference>
<dbReference type="EMBL" id="AGNL01018413">
    <property type="protein sequence ID" value="EJK63136.1"/>
    <property type="molecule type" value="Genomic_DNA"/>
</dbReference>
<keyword evidence="4" id="KW-1185">Reference proteome</keyword>
<dbReference type="Pfam" id="PF09797">
    <property type="entry name" value="NatB_MDM20"/>
    <property type="match status" value="1"/>
</dbReference>
<dbReference type="eggNOG" id="KOG2053">
    <property type="taxonomic scope" value="Eukaryota"/>
</dbReference>
<dbReference type="Proteomes" id="UP000266841">
    <property type="component" value="Unassembled WGS sequence"/>
</dbReference>
<sequence>MSSSLSPRPAPPNEQVSSRALHPIYQAVDARNYTKALKLTAPSQTHSEWDIVKALRVHALERSGKKRDALVLLWEVLTSNVAAADDPADVSPAKWEEVYSELFERMVELSDVEDVLNAPKGAGLDIQLISGIERLDRDSFSPLAMPERQDKVPTPTAAPLKSKSKGSKKGKGAKQPAKGKSLQSSVQFPPITDETVLQTLSVTLQIEGLHDTMSEIYHRATEYLSKSKPTENYLAVLEESISVQYRAVSCCSTIGSIVKPQSGEVSPKFIQAQLSKLQTLQRATKYYDRIQSCSLQLAKATSQPLHFQWTAISSLWFKQSLQDYAGILEVIERAFRTAEEGKGEHSASITNLQRCLCEILSISDLEEVSTLISNANQKLALLPRLAESLSSRIVLNPSTQPSENDWDVYIETLLVQGKRSEAIEALHKIQCTPMPGSEDGAGDSSVMPRIDDEDTIHNHVGSMLPYTQRKKFERIARISYEMDRFDASAGYYKELLGAFPDQWSYWQGLIECCVTHGKNEVDDNGWTCCCEFTKEVIIRIEGTQKYALRGPHLCLLELTWLKTNQMKSEESMDALSRELRAYGDKFGPIASCCFADVRSYIDALLDTVCQNATTLDDLPLCVSGLLCWAKETHTANTQSASTDGNVDPKQRRKSLRRFIFGIQVVYGIASKLATVGSQIIDKFSPPITTLVVEWRMSLSYLPGVAPKDGGQKEVLPGDEIMLLASQALQYRAARKLPSEGTGNSLLQAAALLEEAIDHSPFNPHLKIAAIGVYAELNVAYRALALYEEMGIKQIQIDSCSYLILTVLVDGGLYTSAIKHSSSLLKLHCSASRDIKDFSVKALRNGLYFKANEMISFQRDKMRNSLQLLNSKGLTMNCAPLFMPADFSLGVTGGPREIAKGLPFRLGSDKGLVGGDEDAQRAERNAHDARSTFNAPSVILAPAQSSSADDFVASDNRDFTIGSFETIHKRRHPSLREVVADSLRVGHLHGFMTRAVLLVANANGPKKGKPPKLSAESAYHCESLDFCLRRVREFEGNAMSETAEALWRGSLSLGHVMMTLILGTSDVGDNLASRESAAVSEIGAIVDLVEEATLKFRAFMKDRDGTDVGREVCNLLPSFVVPFYAMLGTTSRLFDMFSWGKRKRMTRPASGSLATLALSFRGLLTALCDGMERFRSTTHSSGSDLAEAITPEMMERVQREVRLSRDMTRDRVDPFFQEMIQELSTYDVET</sequence>
<evidence type="ECO:0000256" key="1">
    <source>
        <dbReference type="ARBA" id="ARBA00006298"/>
    </source>
</evidence>
<reference evidence="3 4" key="1">
    <citation type="journal article" date="2012" name="Genome Biol.">
        <title>Genome and low-iron response of an oceanic diatom adapted to chronic iron limitation.</title>
        <authorList>
            <person name="Lommer M."/>
            <person name="Specht M."/>
            <person name="Roy A.S."/>
            <person name="Kraemer L."/>
            <person name="Andreson R."/>
            <person name="Gutowska M.A."/>
            <person name="Wolf J."/>
            <person name="Bergner S.V."/>
            <person name="Schilhabel M.B."/>
            <person name="Klostermeier U.C."/>
            <person name="Beiko R.G."/>
            <person name="Rosenstiel P."/>
            <person name="Hippler M."/>
            <person name="Laroche J."/>
        </authorList>
    </citation>
    <scope>NUCLEOTIDE SEQUENCE [LARGE SCALE GENOMIC DNA]</scope>
    <source>
        <strain evidence="3 4">CCMP1005</strain>
    </source>
</reference>
<protein>
    <submittedName>
        <fullName evidence="3">Uncharacterized protein</fullName>
    </submittedName>
</protein>
<comment type="caution">
    <text evidence="3">The sequence shown here is derived from an EMBL/GenBank/DDBJ whole genome shotgun (WGS) entry which is preliminary data.</text>
</comment>
<dbReference type="AlphaFoldDB" id="K0SQ61"/>
<evidence type="ECO:0000256" key="2">
    <source>
        <dbReference type="SAM" id="MobiDB-lite"/>
    </source>
</evidence>
<gene>
    <name evidence="3" type="ORF">THAOC_16226</name>
</gene>
<evidence type="ECO:0000313" key="3">
    <source>
        <dbReference type="EMBL" id="EJK63136.1"/>
    </source>
</evidence>
<dbReference type="OMA" id="SEWDIVK"/>
<feature type="region of interest" description="Disordered" evidence="2">
    <location>
        <begin position="143"/>
        <end position="185"/>
    </location>
</feature>
<dbReference type="PANTHER" id="PTHR22767">
    <property type="entry name" value="N-TERMINAL ACETYLTRANSFERASE-RELATED"/>
    <property type="match status" value="1"/>
</dbReference>
<comment type="similarity">
    <text evidence="1">Belongs to the MDM20/NAA25 family.</text>
</comment>
<organism evidence="3 4">
    <name type="scientific">Thalassiosira oceanica</name>
    <name type="common">Marine diatom</name>
    <dbReference type="NCBI Taxonomy" id="159749"/>
    <lineage>
        <taxon>Eukaryota</taxon>
        <taxon>Sar</taxon>
        <taxon>Stramenopiles</taxon>
        <taxon>Ochrophyta</taxon>
        <taxon>Bacillariophyta</taxon>
        <taxon>Coscinodiscophyceae</taxon>
        <taxon>Thalassiosirophycidae</taxon>
        <taxon>Thalassiosirales</taxon>
        <taxon>Thalassiosiraceae</taxon>
        <taxon>Thalassiosira</taxon>
    </lineage>
</organism>
<evidence type="ECO:0000313" key="4">
    <source>
        <dbReference type="Proteomes" id="UP000266841"/>
    </source>
</evidence>
<name>K0SQ61_THAOC</name>
<dbReference type="OrthoDB" id="1874341at2759"/>
<dbReference type="PANTHER" id="PTHR22767:SF3">
    <property type="entry name" value="N-ALPHA-ACETYLTRANSFERASE 25, NATB AUXILIARY SUBUNIT"/>
    <property type="match status" value="1"/>
</dbReference>